<keyword evidence="3" id="KW-0347">Helicase</keyword>
<evidence type="ECO:0000313" key="6">
    <source>
        <dbReference type="EMBL" id="CAK9035685.1"/>
    </source>
</evidence>
<dbReference type="EMBL" id="CAXAMN010011592">
    <property type="protein sequence ID" value="CAK9035685.1"/>
    <property type="molecule type" value="Genomic_DNA"/>
</dbReference>
<dbReference type="PROSITE" id="PS51192">
    <property type="entry name" value="HELICASE_ATP_BIND_1"/>
    <property type="match status" value="1"/>
</dbReference>
<accession>A0ABP0L9A1</accession>
<keyword evidence="7" id="KW-1185">Reference proteome</keyword>
<evidence type="ECO:0000259" key="5">
    <source>
        <dbReference type="PROSITE" id="PS51192"/>
    </source>
</evidence>
<evidence type="ECO:0000313" key="7">
    <source>
        <dbReference type="Proteomes" id="UP001642484"/>
    </source>
</evidence>
<dbReference type="Gene3D" id="3.40.50.300">
    <property type="entry name" value="P-loop containing nucleotide triphosphate hydrolases"/>
    <property type="match status" value="1"/>
</dbReference>
<feature type="domain" description="Helicase ATP-binding" evidence="5">
    <location>
        <begin position="16"/>
        <end position="103"/>
    </location>
</feature>
<evidence type="ECO:0000256" key="1">
    <source>
        <dbReference type="ARBA" id="ARBA00022741"/>
    </source>
</evidence>
<keyword evidence="2" id="KW-0378">Hydrolase</keyword>
<evidence type="ECO:0000256" key="3">
    <source>
        <dbReference type="ARBA" id="ARBA00022806"/>
    </source>
</evidence>
<keyword evidence="4" id="KW-0067">ATP-binding</keyword>
<gene>
    <name evidence="6" type="ORF">CCMP2556_LOCUS19999</name>
</gene>
<protein>
    <recommendedName>
        <fullName evidence="5">Helicase ATP-binding domain-containing protein</fullName>
    </recommendedName>
</protein>
<sequence length="111" mass="12436">MKMGLSVPTRVQDMTLPMLLEGVSTFILAQTGTGKTLAYVLPIVHKLLTTNTEGFFPKSRRPRAIIVQPTRELALQTIKVVRNFPVRPVGYENEGLINGFLIVRGFRCFSM</sequence>
<reference evidence="6 7" key="1">
    <citation type="submission" date="2024-02" db="EMBL/GenBank/DDBJ databases">
        <authorList>
            <person name="Chen Y."/>
            <person name="Shah S."/>
            <person name="Dougan E. K."/>
            <person name="Thang M."/>
            <person name="Chan C."/>
        </authorList>
    </citation>
    <scope>NUCLEOTIDE SEQUENCE [LARGE SCALE GENOMIC DNA]</scope>
</reference>
<dbReference type="InterPro" id="IPR027417">
    <property type="entry name" value="P-loop_NTPase"/>
</dbReference>
<name>A0ABP0L9A1_9DINO</name>
<dbReference type="InterPro" id="IPR014001">
    <property type="entry name" value="Helicase_ATP-bd"/>
</dbReference>
<organism evidence="6 7">
    <name type="scientific">Durusdinium trenchii</name>
    <dbReference type="NCBI Taxonomy" id="1381693"/>
    <lineage>
        <taxon>Eukaryota</taxon>
        <taxon>Sar</taxon>
        <taxon>Alveolata</taxon>
        <taxon>Dinophyceae</taxon>
        <taxon>Suessiales</taxon>
        <taxon>Symbiodiniaceae</taxon>
        <taxon>Durusdinium</taxon>
    </lineage>
</organism>
<proteinExistence type="predicted"/>
<dbReference type="Proteomes" id="UP001642484">
    <property type="component" value="Unassembled WGS sequence"/>
</dbReference>
<dbReference type="InterPro" id="IPR011545">
    <property type="entry name" value="DEAD/DEAH_box_helicase_dom"/>
</dbReference>
<dbReference type="SUPFAM" id="SSF52540">
    <property type="entry name" value="P-loop containing nucleoside triphosphate hydrolases"/>
    <property type="match status" value="1"/>
</dbReference>
<evidence type="ECO:0000256" key="4">
    <source>
        <dbReference type="ARBA" id="ARBA00022840"/>
    </source>
</evidence>
<keyword evidence="1" id="KW-0547">Nucleotide-binding</keyword>
<dbReference type="Pfam" id="PF00270">
    <property type="entry name" value="DEAD"/>
    <property type="match status" value="1"/>
</dbReference>
<comment type="caution">
    <text evidence="6">The sequence shown here is derived from an EMBL/GenBank/DDBJ whole genome shotgun (WGS) entry which is preliminary data.</text>
</comment>
<evidence type="ECO:0000256" key="2">
    <source>
        <dbReference type="ARBA" id="ARBA00022801"/>
    </source>
</evidence>
<dbReference type="PANTHER" id="PTHR47960">
    <property type="entry name" value="DEAD-BOX ATP-DEPENDENT RNA HELICASE 50"/>
    <property type="match status" value="1"/>
</dbReference>